<evidence type="ECO:0000256" key="3">
    <source>
        <dbReference type="ARBA" id="ARBA00023212"/>
    </source>
</evidence>
<gene>
    <name evidence="7" type="ORF">Cadr_000015413</name>
</gene>
<evidence type="ECO:0000313" key="8">
    <source>
        <dbReference type="Proteomes" id="UP000299084"/>
    </source>
</evidence>
<evidence type="ECO:0000256" key="1">
    <source>
        <dbReference type="ARBA" id="ARBA00004300"/>
    </source>
</evidence>
<feature type="compositionally biased region" description="Polar residues" evidence="5">
    <location>
        <begin position="588"/>
        <end position="601"/>
    </location>
</feature>
<feature type="region of interest" description="Disordered" evidence="5">
    <location>
        <begin position="911"/>
        <end position="964"/>
    </location>
</feature>
<dbReference type="GO" id="GO:0005813">
    <property type="term" value="C:centrosome"/>
    <property type="evidence" value="ECO:0007669"/>
    <property type="project" value="UniProtKB-SubCell"/>
</dbReference>
<name>A0A5N4DLN7_CAMDR</name>
<feature type="compositionally biased region" description="Low complexity" evidence="5">
    <location>
        <begin position="917"/>
        <end position="933"/>
    </location>
</feature>
<dbReference type="Proteomes" id="UP000299084">
    <property type="component" value="Unassembled WGS sequence"/>
</dbReference>
<dbReference type="GO" id="GO:0005829">
    <property type="term" value="C:cytosol"/>
    <property type="evidence" value="ECO:0007669"/>
    <property type="project" value="TreeGrafter"/>
</dbReference>
<feature type="compositionally biased region" description="Basic and acidic residues" evidence="5">
    <location>
        <begin position="35"/>
        <end position="51"/>
    </location>
</feature>
<feature type="region of interest" description="Disordered" evidence="5">
    <location>
        <begin position="123"/>
        <end position="166"/>
    </location>
</feature>
<keyword evidence="2" id="KW-0963">Cytoplasm</keyword>
<accession>A0A5N4DLN7</accession>
<feature type="compositionally biased region" description="Basic and acidic residues" evidence="5">
    <location>
        <begin position="1184"/>
        <end position="1201"/>
    </location>
</feature>
<feature type="compositionally biased region" description="Polar residues" evidence="5">
    <location>
        <begin position="9"/>
        <end position="28"/>
    </location>
</feature>
<dbReference type="EMBL" id="JWIN03000010">
    <property type="protein sequence ID" value="KAB1272040.1"/>
    <property type="molecule type" value="Genomic_DNA"/>
</dbReference>
<feature type="region of interest" description="Disordered" evidence="5">
    <location>
        <begin position="398"/>
        <end position="432"/>
    </location>
</feature>
<comment type="subcellular location">
    <subcellularLocation>
        <location evidence="1">Cytoplasm</location>
        <location evidence="1">Cytoskeleton</location>
        <location evidence="1">Microtubule organizing center</location>
        <location evidence="1">Centrosome</location>
    </subcellularLocation>
</comment>
<keyword evidence="3" id="KW-0206">Cytoskeleton</keyword>
<feature type="region of interest" description="Disordered" evidence="5">
    <location>
        <begin position="295"/>
        <end position="321"/>
    </location>
</feature>
<comment type="caution">
    <text evidence="7">The sequence shown here is derived from an EMBL/GenBank/DDBJ whole genome shotgun (WGS) entry which is preliminary data.</text>
</comment>
<evidence type="ECO:0000313" key="7">
    <source>
        <dbReference type="EMBL" id="KAB1272040.1"/>
    </source>
</evidence>
<evidence type="ECO:0000259" key="6">
    <source>
        <dbReference type="Pfam" id="PF15309"/>
    </source>
</evidence>
<feature type="region of interest" description="Disordered" evidence="5">
    <location>
        <begin position="1306"/>
        <end position="1337"/>
    </location>
</feature>
<evidence type="ECO:0000256" key="5">
    <source>
        <dbReference type="SAM" id="MobiDB-lite"/>
    </source>
</evidence>
<keyword evidence="4" id="KW-0175">Coiled coil</keyword>
<feature type="compositionally biased region" description="Polar residues" evidence="5">
    <location>
        <begin position="421"/>
        <end position="432"/>
    </location>
</feature>
<dbReference type="GO" id="GO:0005814">
    <property type="term" value="C:centriole"/>
    <property type="evidence" value="ECO:0007669"/>
    <property type="project" value="TreeGrafter"/>
</dbReference>
<feature type="coiled-coil region" evidence="4">
    <location>
        <begin position="1106"/>
        <end position="1133"/>
    </location>
</feature>
<feature type="compositionally biased region" description="Polar residues" evidence="5">
    <location>
        <begin position="54"/>
        <end position="68"/>
    </location>
</feature>
<dbReference type="PANTHER" id="PTHR21553:SF25">
    <property type="entry name" value="CENTROSOMAL PROTEIN OF 295 KDA"/>
    <property type="match status" value="1"/>
</dbReference>
<feature type="compositionally biased region" description="Polar residues" evidence="5">
    <location>
        <begin position="151"/>
        <end position="166"/>
    </location>
</feature>
<proteinExistence type="predicted"/>
<dbReference type="Pfam" id="PF15309">
    <property type="entry name" value="ALMS_motif"/>
    <property type="match status" value="1"/>
</dbReference>
<feature type="region of interest" description="Disordered" evidence="5">
    <location>
        <begin position="579"/>
        <end position="601"/>
    </location>
</feature>
<feature type="domain" description="ALMS motif" evidence="6">
    <location>
        <begin position="1662"/>
        <end position="1719"/>
    </location>
</feature>
<feature type="compositionally biased region" description="Polar residues" evidence="5">
    <location>
        <begin position="298"/>
        <end position="313"/>
    </location>
</feature>
<feature type="compositionally biased region" description="Basic and acidic residues" evidence="5">
    <location>
        <begin position="1321"/>
        <end position="1333"/>
    </location>
</feature>
<reference evidence="7 8" key="1">
    <citation type="journal article" date="2019" name="Mol. Ecol. Resour.">
        <title>Improving Illumina assemblies with Hi-C and long reads: an example with the North African dromedary.</title>
        <authorList>
            <person name="Elbers J.P."/>
            <person name="Rogers M.F."/>
            <person name="Perelman P.L."/>
            <person name="Proskuryakova A.A."/>
            <person name="Serdyukova N.A."/>
            <person name="Johnson W.E."/>
            <person name="Horin P."/>
            <person name="Corander J."/>
            <person name="Murphy D."/>
            <person name="Burger P.A."/>
        </authorList>
    </citation>
    <scope>NUCLEOTIDE SEQUENCE [LARGE SCALE GENOMIC DNA]</scope>
    <source>
        <strain evidence="7">Drom800</strain>
        <tissue evidence="7">Blood</tissue>
    </source>
</reference>
<feature type="region of interest" description="Disordered" evidence="5">
    <location>
        <begin position="1434"/>
        <end position="1453"/>
    </location>
</feature>
<dbReference type="STRING" id="9838.ENSCDRP00005017962"/>
<sequence>MLKEKYPSMSATPLVSDSVASVPPQESEQPAVISEHQDQGQRPKLSPDKHQPVQPMQISNSEQDSQVPRQKCFPQRQVETTGTLITSDVLAKQALEPQEQLKQLSQSETQQRDYTLVPKDSHTLSRALSHEKPLTLQEARERAETSRATAFPTSDSQQVSEDSGSVSSKLIEPSSFLPLVPERSFSCLPTKVESGDIQEPFSAMSKSIASVNHYVVGQMQEKFLPSSETITAQQDNLKALQEQLDLQKEVLRSRQAAQEQLLLCKQKELEGQTGLSVFLPLVPLDSFASLPFAKAESGRNQESSPTKNETAGSSGHPGVLQVPDRLLSFSQPILSQQDNFKFLQEQLSIQRDSLQARREAQEVLCVHKQGELDGRVWAQQSESPSLPSQVAQRTFISMPSAGTQSQKIQKQYSPKSEKGLLSSQSEIPKSHDGSSSFLQQFLPLHDSLKLLQEQLTTQRDALQARYGAQAELLLRRQRNLGASKSVQMSSSFPPTVAHRSVASQASKTGPGRIQNFYFSEESVTPSSYLVMPTFQDASLRFPQCSLPQQQNLTPLQGQSHIQRVTLGAKPETQEIVHKQNELEKKTSSEQTATSLSLSQGAESERFQEFKSFKSDSPVPLSHSKIPRFQERLLGLSQHVQTLRDDLEGHQRRLDPEEEALHLNQETQGNVSSEQAGLSFIPQLGQLSLTSLPSAESLTTQEPLSVESDGGHFQIPQLQDRLLKITQLIHPQQDNLRALQEQLATQREAIIQSRQEARGESLLREQSEWKGRASPEQAGTLSFLVQHPFSPLPLRESGRIREPCSTKSDNVVSGHSEVPRSPGRLAGLPEPVSPKQDYPITFSQEHLYSQTNSLPSIENTQKEMVLPRQYKFEDKSSEHFIQPHHGDLKARQQQSDTQNEVQEELLLQRVSELEKGVSSEQTSTPSSLSQTALPVADSERTRKASPIRSGSTVPSSHPGIPGSQDRLLSFSQAVLSQQDHVSAQLGAQREVLRFTEKAQEELPLNRQTKPIESESSEHAVPSLFLPMEREHSFIPLPFAEVKSKDINELYSAKNERAAPSSVSVSPRLQDRFLSFSQPVLAQQDNLGLQKQLDLQREVLHYSQKAQKELLVQRQAALQKQIQKHQETLKDFFKNSQTSKPTVENNFETQKLKEWLPHLQDLAKDDQENISPADRSSWDENQLLSEDSKAKQSGEHLDKEVGRRPSKPPVAKVKCGLDLTPHELSAIQEVESPASGRTSMLGKSEFYQDRDPLRVSISREQSFLGSPLDRDPRGHLHPVAQENIRDADSAEAVKVEEAVAENHAVLSHAVEKEEHPYLGPSVKPDEKAETQEVYREPLSSITVSTGSILSYENTDLSLTDRALRRTSLHSSLSTSLNQQPGPNVAHAAAQSFAAEDTEGSEQSFQELLPEFSSQEGSQHADLPSIFSIEARDSFQGVESQNYSEQNEESQNKQKSVHFQLSVGNLQSSVFNSSGEAHVFHQLNLQHSTPCGSASSECSIKDQLEGRKDRLGFEELSERGVDTVLQGQGFTEDDKNKTCGVVNINPQVEEIDSQLCATTVEIGTSIQTPYSLTVPNERCPENSTKAEAPRITGNLSQLAQSELFVSSGSFSLQSSIPVWVSEFLPLVSETENSDYPAVSEHPVEKPAVSAGSFQLKGVNKVRVSLPEDRKTAQAHMHQRAQRLYRQLAEVKQQKEEKAKQEAYAQNRARAKEFHKRTLEKLRAKNTH</sequence>
<feature type="compositionally biased region" description="Basic and acidic residues" evidence="5">
    <location>
        <begin position="123"/>
        <end position="145"/>
    </location>
</feature>
<feature type="region of interest" description="Disordered" evidence="5">
    <location>
        <begin position="1"/>
        <end position="79"/>
    </location>
</feature>
<dbReference type="PANTHER" id="PTHR21553">
    <property type="entry name" value="ALMS1-RELATED"/>
    <property type="match status" value="1"/>
</dbReference>
<organism evidence="7 8">
    <name type="scientific">Camelus dromedarius</name>
    <name type="common">Dromedary</name>
    <name type="synonym">Arabian camel</name>
    <dbReference type="NCBI Taxonomy" id="9838"/>
    <lineage>
        <taxon>Eukaryota</taxon>
        <taxon>Metazoa</taxon>
        <taxon>Chordata</taxon>
        <taxon>Craniata</taxon>
        <taxon>Vertebrata</taxon>
        <taxon>Euteleostomi</taxon>
        <taxon>Mammalia</taxon>
        <taxon>Eutheria</taxon>
        <taxon>Laurasiatheria</taxon>
        <taxon>Artiodactyla</taxon>
        <taxon>Tylopoda</taxon>
        <taxon>Camelidae</taxon>
        <taxon>Camelus</taxon>
    </lineage>
</organism>
<feature type="region of interest" description="Disordered" evidence="5">
    <location>
        <begin position="793"/>
        <end position="831"/>
    </location>
</feature>
<protein>
    <submittedName>
        <fullName evidence="7">Centrosomal protein of 295 kDa</fullName>
    </submittedName>
</protein>
<dbReference type="GO" id="GO:0046599">
    <property type="term" value="P:regulation of centriole replication"/>
    <property type="evidence" value="ECO:0007669"/>
    <property type="project" value="TreeGrafter"/>
</dbReference>
<dbReference type="InterPro" id="IPR029299">
    <property type="entry name" value="ALMS_motif"/>
</dbReference>
<evidence type="ECO:0000256" key="2">
    <source>
        <dbReference type="ARBA" id="ARBA00022490"/>
    </source>
</evidence>
<feature type="region of interest" description="Disordered" evidence="5">
    <location>
        <begin position="1167"/>
        <end position="1209"/>
    </location>
</feature>
<evidence type="ECO:0000256" key="4">
    <source>
        <dbReference type="SAM" id="Coils"/>
    </source>
</evidence>
<feature type="compositionally biased region" description="Polar residues" evidence="5">
    <location>
        <begin position="398"/>
        <end position="414"/>
    </location>
</feature>
<keyword evidence="8" id="KW-1185">Reference proteome</keyword>